<organism evidence="2 3">
    <name type="scientific">Hibiscus sabdariffa</name>
    <name type="common">roselle</name>
    <dbReference type="NCBI Taxonomy" id="183260"/>
    <lineage>
        <taxon>Eukaryota</taxon>
        <taxon>Viridiplantae</taxon>
        <taxon>Streptophyta</taxon>
        <taxon>Embryophyta</taxon>
        <taxon>Tracheophyta</taxon>
        <taxon>Spermatophyta</taxon>
        <taxon>Magnoliopsida</taxon>
        <taxon>eudicotyledons</taxon>
        <taxon>Gunneridae</taxon>
        <taxon>Pentapetalae</taxon>
        <taxon>rosids</taxon>
        <taxon>malvids</taxon>
        <taxon>Malvales</taxon>
        <taxon>Malvaceae</taxon>
        <taxon>Malvoideae</taxon>
        <taxon>Hibiscus</taxon>
    </lineage>
</organism>
<dbReference type="Gene3D" id="2.60.270.50">
    <property type="match status" value="1"/>
</dbReference>
<comment type="caution">
    <text evidence="2">The sequence shown here is derived from an EMBL/GenBank/DDBJ whole genome shotgun (WGS) entry which is preliminary data.</text>
</comment>
<dbReference type="PANTHER" id="PTHR36482:SF6">
    <property type="entry name" value="JASMONATE-INDUCED PROTEIN HOMOLOG"/>
    <property type="match status" value="1"/>
</dbReference>
<sequence>MAMAQHQRQKHTEGKLRNDAQHTLTLKSSKVWEGDQQTQFPKTILFGDVGEFTHDAGSGDGSVAGLAYQIADDGKKWVVAWSNPRGEDSQVYTDIVDGYIDWVQIKKELDDRGKPMYEAVRFGYRASVVIDPKSCSPIMTATIEPRI</sequence>
<feature type="compositionally biased region" description="Basic and acidic residues" evidence="1">
    <location>
        <begin position="10"/>
        <end position="20"/>
    </location>
</feature>
<evidence type="ECO:0000313" key="2">
    <source>
        <dbReference type="EMBL" id="KAK8552698.1"/>
    </source>
</evidence>
<dbReference type="Proteomes" id="UP001472677">
    <property type="component" value="Unassembled WGS sequence"/>
</dbReference>
<dbReference type="PANTHER" id="PTHR36482">
    <property type="entry name" value="OSJNBA0024J22.15 PROTEIN"/>
    <property type="match status" value="1"/>
</dbReference>
<evidence type="ECO:0000313" key="3">
    <source>
        <dbReference type="Proteomes" id="UP001472677"/>
    </source>
</evidence>
<gene>
    <name evidence="2" type="ORF">V6N12_041277</name>
</gene>
<evidence type="ECO:0000256" key="1">
    <source>
        <dbReference type="SAM" id="MobiDB-lite"/>
    </source>
</evidence>
<dbReference type="EMBL" id="JBBPBM010000020">
    <property type="protein sequence ID" value="KAK8552698.1"/>
    <property type="molecule type" value="Genomic_DNA"/>
</dbReference>
<accession>A0ABR2E862</accession>
<protein>
    <submittedName>
        <fullName evidence="2">Uncharacterized protein</fullName>
    </submittedName>
</protein>
<keyword evidence="3" id="KW-1185">Reference proteome</keyword>
<reference evidence="2 3" key="1">
    <citation type="journal article" date="2024" name="G3 (Bethesda)">
        <title>Genome assembly of Hibiscus sabdariffa L. provides insights into metabolisms of medicinal natural products.</title>
        <authorList>
            <person name="Kim T."/>
        </authorList>
    </citation>
    <scope>NUCLEOTIDE SEQUENCE [LARGE SCALE GENOMIC DNA]</scope>
    <source>
        <strain evidence="2">TK-2024</strain>
        <tissue evidence="2">Old leaves</tissue>
    </source>
</reference>
<name>A0ABR2E862_9ROSI</name>
<feature type="region of interest" description="Disordered" evidence="1">
    <location>
        <begin position="1"/>
        <end position="20"/>
    </location>
</feature>
<dbReference type="InterPro" id="IPR053085">
    <property type="entry name" value="Jasmonate-induced_protein"/>
</dbReference>
<proteinExistence type="predicted"/>